<dbReference type="GO" id="GO:0016020">
    <property type="term" value="C:membrane"/>
    <property type="evidence" value="ECO:0007669"/>
    <property type="project" value="UniProtKB-SubCell"/>
</dbReference>
<evidence type="ECO:0000256" key="6">
    <source>
        <dbReference type="SAM" id="MobiDB-lite"/>
    </source>
</evidence>
<keyword evidence="4" id="KW-1133">Transmembrane helix</keyword>
<proteinExistence type="inferred from homology"/>
<dbReference type="STRING" id="34060.B0181_09805"/>
<dbReference type="EMBL" id="MUXU01000063">
    <property type="protein sequence ID" value="OOR87740.1"/>
    <property type="molecule type" value="Genomic_DNA"/>
</dbReference>
<comment type="similarity">
    <text evidence="2">Belongs to the LemA family.</text>
</comment>
<evidence type="ECO:0000256" key="5">
    <source>
        <dbReference type="ARBA" id="ARBA00023136"/>
    </source>
</evidence>
<dbReference type="Proteomes" id="UP000255279">
    <property type="component" value="Unassembled WGS sequence"/>
</dbReference>
<dbReference type="Gene3D" id="1.20.1440.20">
    <property type="entry name" value="LemA-like domain"/>
    <property type="match status" value="1"/>
</dbReference>
<gene>
    <name evidence="7" type="ORF">B0181_09805</name>
    <name evidence="8" type="ORF">NCTC10293_00477</name>
</gene>
<dbReference type="OrthoDB" id="9804152at2"/>
<keyword evidence="5" id="KW-0472">Membrane</keyword>
<dbReference type="SUPFAM" id="SSF140478">
    <property type="entry name" value="LemA-like"/>
    <property type="match status" value="1"/>
</dbReference>
<accession>A0A1S9ZWD7</accession>
<comment type="subcellular location">
    <subcellularLocation>
        <location evidence="1">Membrane</location>
        <topology evidence="1">Single-pass membrane protein</topology>
    </subcellularLocation>
</comment>
<name>A0A1S9ZWD7_9GAMM</name>
<evidence type="ECO:0000313" key="7">
    <source>
        <dbReference type="EMBL" id="OOR87740.1"/>
    </source>
</evidence>
<evidence type="ECO:0000313" key="9">
    <source>
        <dbReference type="Proteomes" id="UP000190435"/>
    </source>
</evidence>
<keyword evidence="3" id="KW-0812">Transmembrane</keyword>
<dbReference type="PANTHER" id="PTHR34478">
    <property type="entry name" value="PROTEIN LEMA"/>
    <property type="match status" value="1"/>
</dbReference>
<dbReference type="InterPro" id="IPR023353">
    <property type="entry name" value="LemA-like_dom_sf"/>
</dbReference>
<organism evidence="7 9">
    <name type="scientific">Moraxella caviae</name>
    <dbReference type="NCBI Taxonomy" id="34060"/>
    <lineage>
        <taxon>Bacteria</taxon>
        <taxon>Pseudomonadati</taxon>
        <taxon>Pseudomonadota</taxon>
        <taxon>Gammaproteobacteria</taxon>
        <taxon>Moraxellales</taxon>
        <taxon>Moraxellaceae</taxon>
        <taxon>Moraxella</taxon>
    </lineage>
</organism>
<reference evidence="7 9" key="1">
    <citation type="submission" date="2017-02" db="EMBL/GenBank/DDBJ databases">
        <title>Draft genome sequence of Moraxella caviae CCUG 355 type strain.</title>
        <authorList>
            <person name="Engstrom-Jakobsson H."/>
            <person name="Salva-Serra F."/>
            <person name="Thorell K."/>
            <person name="Gonzales-Siles L."/>
            <person name="Karlsson R."/>
            <person name="Boulund F."/>
            <person name="Engstrand L."/>
            <person name="Moore E."/>
        </authorList>
    </citation>
    <scope>NUCLEOTIDE SEQUENCE [LARGE SCALE GENOMIC DNA]</scope>
    <source>
        <strain evidence="7 9">CCUG 355</strain>
    </source>
</reference>
<keyword evidence="9" id="KW-1185">Reference proteome</keyword>
<evidence type="ECO:0000256" key="3">
    <source>
        <dbReference type="ARBA" id="ARBA00022692"/>
    </source>
</evidence>
<evidence type="ECO:0000256" key="2">
    <source>
        <dbReference type="ARBA" id="ARBA00008854"/>
    </source>
</evidence>
<evidence type="ECO:0000313" key="8">
    <source>
        <dbReference type="EMBL" id="STZ10152.1"/>
    </source>
</evidence>
<dbReference type="Pfam" id="PF04011">
    <property type="entry name" value="LemA"/>
    <property type="match status" value="1"/>
</dbReference>
<dbReference type="InterPro" id="IPR007156">
    <property type="entry name" value="MamQ_LemA"/>
</dbReference>
<sequence length="229" mass="24969">MKSTIPTNQPSRPAKFAKNISLALMMAGTLSLTGCGYNALQAQDEQVNASWSEVVNQYQRRADLVPNLVAVVQRYTEHEQAVFTDVAKARAAAGSIQLTPETLNNPQAMEQYQAAQAQMTSALSRLMAVSERYPELKADTLFQDLQAQLEGTENRITVARQRYIQDVQGYNTTVRQFPTNLTAMVFGMEKKANFTVENEREISTAPSVNFGNGASGAAQAPATGEATAQ</sequence>
<dbReference type="AlphaFoldDB" id="A0A1S9ZWD7"/>
<evidence type="ECO:0000256" key="4">
    <source>
        <dbReference type="ARBA" id="ARBA00022989"/>
    </source>
</evidence>
<reference evidence="8 10" key="2">
    <citation type="submission" date="2018-06" db="EMBL/GenBank/DDBJ databases">
        <authorList>
            <consortium name="Pathogen Informatics"/>
            <person name="Doyle S."/>
        </authorList>
    </citation>
    <scope>NUCLEOTIDE SEQUENCE [LARGE SCALE GENOMIC DNA]</scope>
    <source>
        <strain evidence="8 10">NCTC10293</strain>
    </source>
</reference>
<dbReference type="PROSITE" id="PS51257">
    <property type="entry name" value="PROKAR_LIPOPROTEIN"/>
    <property type="match status" value="1"/>
</dbReference>
<evidence type="ECO:0000256" key="1">
    <source>
        <dbReference type="ARBA" id="ARBA00004167"/>
    </source>
</evidence>
<feature type="region of interest" description="Disordered" evidence="6">
    <location>
        <begin position="205"/>
        <end position="229"/>
    </location>
</feature>
<protein>
    <submittedName>
        <fullName evidence="8">LemA family</fullName>
    </submittedName>
</protein>
<dbReference type="EMBL" id="UGQE01000001">
    <property type="protein sequence ID" value="STZ10152.1"/>
    <property type="molecule type" value="Genomic_DNA"/>
</dbReference>
<evidence type="ECO:0000313" key="10">
    <source>
        <dbReference type="Proteomes" id="UP000255279"/>
    </source>
</evidence>
<feature type="compositionally biased region" description="Low complexity" evidence="6">
    <location>
        <begin position="211"/>
        <end position="229"/>
    </location>
</feature>
<dbReference type="PANTHER" id="PTHR34478:SF2">
    <property type="entry name" value="MEMBRANE PROTEIN"/>
    <property type="match status" value="1"/>
</dbReference>
<dbReference type="Proteomes" id="UP000190435">
    <property type="component" value="Unassembled WGS sequence"/>
</dbReference>